<name>A0A6M9WZW9_ECOLX</name>
<sequence>MRQINAGLNTREIILEMIDEADEPPFAEQRTWHRKRIAFLCDCISVAVDYGFFCSVSQQSIMNITRMAEDVWITESKTTQIIDIWQQIKRLYPPNIIPCTQQLPAKELLELLLSSPDDLRIIEIPDIIGDVFDDQTWIRLFKKHFADIILLRCNV</sequence>
<protein>
    <submittedName>
        <fullName evidence="1">Uncharacterized protein</fullName>
    </submittedName>
</protein>
<proteinExistence type="predicted"/>
<accession>A0A6M9WZW9</accession>
<organism evidence="1">
    <name type="scientific">Escherichia coli</name>
    <dbReference type="NCBI Taxonomy" id="562"/>
    <lineage>
        <taxon>Bacteria</taxon>
        <taxon>Pseudomonadati</taxon>
        <taxon>Pseudomonadota</taxon>
        <taxon>Gammaproteobacteria</taxon>
        <taxon>Enterobacterales</taxon>
        <taxon>Enterobacteriaceae</taxon>
        <taxon>Escherichia</taxon>
    </lineage>
</organism>
<gene>
    <name evidence="1" type="ORF">HHJ25_10775</name>
</gene>
<dbReference type="EMBL" id="CP053384">
    <property type="protein sequence ID" value="QKN58684.1"/>
    <property type="molecule type" value="Genomic_DNA"/>
</dbReference>
<dbReference type="RefSeq" id="WP_001543429.1">
    <property type="nucleotide sequence ID" value="NZ_CAJSGY010000003.1"/>
</dbReference>
<evidence type="ECO:0000313" key="1">
    <source>
        <dbReference type="EMBL" id="QKN58684.1"/>
    </source>
</evidence>
<dbReference type="AlphaFoldDB" id="A0A6M9WZW9"/>
<reference evidence="1" key="1">
    <citation type="submission" date="2020-05" db="EMBL/GenBank/DDBJ databases">
        <title>F plasmids are the major carriers of antibiotic resistance genes in human-associated commensal E. coli.</title>
        <authorList>
            <person name="Stephens C."/>
            <person name="Arismendi T."/>
            <person name="Wright M."/>
            <person name="Gonzalez A."/>
            <person name="Gill M."/>
            <person name="Hartman A."/>
            <person name="Pandori M."/>
            <person name="Hess D."/>
        </authorList>
    </citation>
    <scope>NUCLEOTIDE SEQUENCE</scope>
    <source>
        <strain evidence="1">SCU-107</strain>
    </source>
</reference>